<dbReference type="AlphaFoldDB" id="A0A371R022"/>
<dbReference type="Proteomes" id="UP000257123">
    <property type="component" value="Unassembled WGS sequence"/>
</dbReference>
<evidence type="ECO:0000313" key="3">
    <source>
        <dbReference type="Proteomes" id="UP000256877"/>
    </source>
</evidence>
<name>A0A371R022_9CREN</name>
<proteinExistence type="predicted"/>
<reference evidence="3 4" key="1">
    <citation type="submission" date="2017-07" db="EMBL/GenBank/DDBJ databases">
        <title>Draft genome sequence of aerobic hyperthermophilic archaea, Pyrobaculum aerophilum YKB31 and YKB32.</title>
        <authorList>
            <person name="Mochizuki T."/>
            <person name="Berliner A.J."/>
            <person name="Yoshida-Takashima Y."/>
            <person name="Takaki Y."/>
            <person name="Nunoura T."/>
            <person name="Takai K."/>
        </authorList>
    </citation>
    <scope>NUCLEOTIDE SEQUENCE [LARGE SCALE GENOMIC DNA]</scope>
    <source>
        <strain evidence="1 4">YKB31</strain>
        <strain evidence="2 3">YKB32</strain>
    </source>
</reference>
<protein>
    <submittedName>
        <fullName evidence="2">Uncharacterized protein</fullName>
    </submittedName>
</protein>
<dbReference type="OrthoDB" id="386269at2157"/>
<evidence type="ECO:0000313" key="1">
    <source>
        <dbReference type="EMBL" id="RFA96357.1"/>
    </source>
</evidence>
<accession>A0A371R022</accession>
<dbReference type="RefSeq" id="WP_116420942.1">
    <property type="nucleotide sequence ID" value="NZ_NMUE01000012.1"/>
</dbReference>
<organism evidence="2 3">
    <name type="scientific">Pyrobaculum aerophilum</name>
    <dbReference type="NCBI Taxonomy" id="13773"/>
    <lineage>
        <taxon>Archaea</taxon>
        <taxon>Thermoproteota</taxon>
        <taxon>Thermoprotei</taxon>
        <taxon>Thermoproteales</taxon>
        <taxon>Thermoproteaceae</taxon>
        <taxon>Pyrobaculum</taxon>
    </lineage>
</organism>
<evidence type="ECO:0000313" key="4">
    <source>
        <dbReference type="Proteomes" id="UP000257123"/>
    </source>
</evidence>
<sequence length="180" mass="20717">MVRPEELIECLKRYDEQHSEKYKEFQPRLVSAIFKLGNIHNYICTEDKTFAGDEPRADLYIETERGRFIIEAKLCITSGASIAKGLLPKAKNVAMRLGIPHAPLVILTPKEKTDEAYAQLTRYLRYVMREHGLHIPIHAFTLQYRIDIHAITVHVRGLQPDLLSILRNKYQISAILILPV</sequence>
<comment type="caution">
    <text evidence="2">The sequence shown here is derived from an EMBL/GenBank/DDBJ whole genome shotgun (WGS) entry which is preliminary data.</text>
</comment>
<dbReference type="Proteomes" id="UP000256877">
    <property type="component" value="Unassembled WGS sequence"/>
</dbReference>
<evidence type="ECO:0000313" key="2">
    <source>
        <dbReference type="EMBL" id="RFA96646.1"/>
    </source>
</evidence>
<dbReference type="EMBL" id="NMUE01000012">
    <property type="protein sequence ID" value="RFA96357.1"/>
    <property type="molecule type" value="Genomic_DNA"/>
</dbReference>
<gene>
    <name evidence="1" type="ORF">CGL51_05250</name>
    <name evidence="2" type="ORF">CGL52_10930</name>
</gene>
<dbReference type="EMBL" id="NMUF01000037">
    <property type="protein sequence ID" value="RFA96646.1"/>
    <property type="molecule type" value="Genomic_DNA"/>
</dbReference>